<dbReference type="AlphaFoldDB" id="A0A9X1QJQ9"/>
<dbReference type="EMBL" id="JAKFFV010000028">
    <property type="protein sequence ID" value="MCF2501717.1"/>
    <property type="molecule type" value="Genomic_DNA"/>
</dbReference>
<gene>
    <name evidence="1" type="ORF">L0661_25590</name>
</gene>
<accession>A0A9X1QJQ9</accession>
<evidence type="ECO:0000313" key="2">
    <source>
        <dbReference type="Proteomes" id="UP001139411"/>
    </source>
</evidence>
<organism evidence="1 2">
    <name type="scientific">Dyadobacter chenhuakuii</name>
    <dbReference type="NCBI Taxonomy" id="2909339"/>
    <lineage>
        <taxon>Bacteria</taxon>
        <taxon>Pseudomonadati</taxon>
        <taxon>Bacteroidota</taxon>
        <taxon>Cytophagia</taxon>
        <taxon>Cytophagales</taxon>
        <taxon>Spirosomataceae</taxon>
        <taxon>Dyadobacter</taxon>
    </lineage>
</organism>
<protein>
    <submittedName>
        <fullName evidence="1">Uncharacterized protein</fullName>
    </submittedName>
</protein>
<dbReference type="Proteomes" id="UP001139411">
    <property type="component" value="Unassembled WGS sequence"/>
</dbReference>
<reference evidence="1" key="1">
    <citation type="submission" date="2022-01" db="EMBL/GenBank/DDBJ databases">
        <title>Novel species in genus Dyadobacter.</title>
        <authorList>
            <person name="Ma C."/>
        </authorList>
    </citation>
    <scope>NUCLEOTIDE SEQUENCE</scope>
    <source>
        <strain evidence="1">CY357</strain>
    </source>
</reference>
<evidence type="ECO:0000313" key="1">
    <source>
        <dbReference type="EMBL" id="MCF2501717.1"/>
    </source>
</evidence>
<comment type="caution">
    <text evidence="1">The sequence shown here is derived from an EMBL/GenBank/DDBJ whole genome shotgun (WGS) entry which is preliminary data.</text>
</comment>
<sequence length="316" mass="37605">MRTYLLNHWEAVEIFCEVILKYEKRPPNFFDKNSNLISVLRKYENESLSQAFAEEVLTPLINSEINQLRNKHGKMTKYPKLLYEMNRKIRRKEPVAITVDQLSILLKYVNKEKSLNLERYDSLNEWVPSDKVRILEKSRWYLYYYDEFSNNNNISIGVVRALLHFQKFGRITIRNLDTTKSETEQLQVYEGHFDTYGDEEKFILLELKLQKTYEKDLHILLYIGTEKPGLALGQFHNVGKNIYSGTVMIEPCLKQGSDRPGFFDKNLNKKDIPEYVWKYFENKYLNHTSVPTNITSKESLNRWFSVQEIKNESRKQ</sequence>
<proteinExistence type="predicted"/>
<name>A0A9X1QJQ9_9BACT</name>
<dbReference type="RefSeq" id="WP_235179808.1">
    <property type="nucleotide sequence ID" value="NZ_JAKFFV010000028.1"/>
</dbReference>